<dbReference type="PANTHER" id="PTHR43546">
    <property type="entry name" value="UPF0173 METAL-DEPENDENT HYDROLASE MJ1163-RELATED"/>
    <property type="match status" value="1"/>
</dbReference>
<name>A0ABX7Y705_9ACTN</name>
<dbReference type="InterPro" id="IPR050114">
    <property type="entry name" value="UPF0173_UPF0282_UlaG_hydrolase"/>
</dbReference>
<protein>
    <submittedName>
        <fullName evidence="2">MBL fold metallo-hydrolase</fullName>
    </submittedName>
</protein>
<gene>
    <name evidence="2" type="ORF">J5A65_03620</name>
</gene>
<dbReference type="Gene3D" id="3.60.15.10">
    <property type="entry name" value="Ribonuclease Z/Hydroxyacylglutathione hydrolase-like"/>
    <property type="match status" value="1"/>
</dbReference>
<dbReference type="Proteomes" id="UP000678513">
    <property type="component" value="Chromosome"/>
</dbReference>
<organism evidence="2 3">
    <name type="scientific">Arachnia rubra</name>
    <dbReference type="NCBI Taxonomy" id="1547448"/>
    <lineage>
        <taxon>Bacteria</taxon>
        <taxon>Bacillati</taxon>
        <taxon>Actinomycetota</taxon>
        <taxon>Actinomycetes</taxon>
        <taxon>Propionibacteriales</taxon>
        <taxon>Propionibacteriaceae</taxon>
        <taxon>Arachnia</taxon>
    </lineage>
</organism>
<dbReference type="Pfam" id="PF13483">
    <property type="entry name" value="Lactamase_B_3"/>
    <property type="match status" value="1"/>
</dbReference>
<dbReference type="InterPro" id="IPR036866">
    <property type="entry name" value="RibonucZ/Hydroxyglut_hydro"/>
</dbReference>
<evidence type="ECO:0000259" key="1">
    <source>
        <dbReference type="SMART" id="SM00849"/>
    </source>
</evidence>
<reference evidence="2 3" key="1">
    <citation type="submission" date="2021-03" db="EMBL/GenBank/DDBJ databases">
        <title>Human Oral Microbial Genomes.</title>
        <authorList>
            <person name="Johnston C.D."/>
            <person name="Chen T."/>
            <person name="Dewhirst F.E."/>
        </authorList>
    </citation>
    <scope>NUCLEOTIDE SEQUENCE [LARGE SCALE GENOMIC DNA]</scope>
    <source>
        <strain evidence="2 3">DSMZ 100122</strain>
    </source>
</reference>
<evidence type="ECO:0000313" key="2">
    <source>
        <dbReference type="EMBL" id="QUC08836.1"/>
    </source>
</evidence>
<dbReference type="SUPFAM" id="SSF56281">
    <property type="entry name" value="Metallo-hydrolase/oxidoreductase"/>
    <property type="match status" value="1"/>
</dbReference>
<dbReference type="RefSeq" id="WP_212325433.1">
    <property type="nucleotide sequence ID" value="NZ_AP024463.1"/>
</dbReference>
<evidence type="ECO:0000313" key="3">
    <source>
        <dbReference type="Proteomes" id="UP000678513"/>
    </source>
</evidence>
<sequence length="218" mass="23537">MSEMRITKLHHASLLVETVQARVLIDPGSLGPRPDLDGLDAILVTHDHYDHAEPQVLAEAAHRGIAIWAPSDAIVRLEVQGESVHEAQAGDAFTIGDLDVLVAGDRHAEVHPDVLGPLNRAYLLGGRLFITGDEHAIPPGPVEVLATPVDAPWLRATDLIRYVRQVQPRRVLGVHDGLINPEVLNPDGLTVVDAVLQSLLREGAETVDRLPVGDSMTL</sequence>
<accession>A0ABX7Y705</accession>
<dbReference type="SMART" id="SM00849">
    <property type="entry name" value="Lactamase_B"/>
    <property type="match status" value="1"/>
</dbReference>
<proteinExistence type="predicted"/>
<feature type="domain" description="Metallo-beta-lactamase" evidence="1">
    <location>
        <begin position="10"/>
        <end position="175"/>
    </location>
</feature>
<dbReference type="EMBL" id="CP072384">
    <property type="protein sequence ID" value="QUC08836.1"/>
    <property type="molecule type" value="Genomic_DNA"/>
</dbReference>
<dbReference type="InterPro" id="IPR001279">
    <property type="entry name" value="Metallo-B-lactamas"/>
</dbReference>
<keyword evidence="3" id="KW-1185">Reference proteome</keyword>
<dbReference type="PANTHER" id="PTHR43546:SF3">
    <property type="entry name" value="UPF0173 METAL-DEPENDENT HYDROLASE MJ1163"/>
    <property type="match status" value="1"/>
</dbReference>